<feature type="compositionally biased region" description="Polar residues" evidence="1">
    <location>
        <begin position="128"/>
        <end position="140"/>
    </location>
</feature>
<evidence type="ECO:0000313" key="2">
    <source>
        <dbReference type="EMBL" id="KZF23281.1"/>
    </source>
</evidence>
<feature type="compositionally biased region" description="Low complexity" evidence="1">
    <location>
        <begin position="185"/>
        <end position="226"/>
    </location>
</feature>
<feature type="compositionally biased region" description="Basic and acidic residues" evidence="1">
    <location>
        <begin position="492"/>
        <end position="506"/>
    </location>
</feature>
<feature type="compositionally biased region" description="Pro residues" evidence="1">
    <location>
        <begin position="405"/>
        <end position="420"/>
    </location>
</feature>
<feature type="compositionally biased region" description="Low complexity" evidence="1">
    <location>
        <begin position="550"/>
        <end position="564"/>
    </location>
</feature>
<feature type="compositionally biased region" description="Polar residues" evidence="1">
    <location>
        <begin position="864"/>
        <end position="878"/>
    </location>
</feature>
<keyword evidence="3" id="KW-1185">Reference proteome</keyword>
<feature type="compositionally biased region" description="Polar residues" evidence="1">
    <location>
        <begin position="1023"/>
        <end position="1032"/>
    </location>
</feature>
<dbReference type="Proteomes" id="UP000076632">
    <property type="component" value="Unassembled WGS sequence"/>
</dbReference>
<feature type="compositionally biased region" description="Polar residues" evidence="1">
    <location>
        <begin position="582"/>
        <end position="591"/>
    </location>
</feature>
<organism evidence="2 3">
    <name type="scientific">Xylona heveae (strain CBS 132557 / TC161)</name>
    <dbReference type="NCBI Taxonomy" id="1328760"/>
    <lineage>
        <taxon>Eukaryota</taxon>
        <taxon>Fungi</taxon>
        <taxon>Dikarya</taxon>
        <taxon>Ascomycota</taxon>
        <taxon>Pezizomycotina</taxon>
        <taxon>Xylonomycetes</taxon>
        <taxon>Xylonales</taxon>
        <taxon>Xylonaceae</taxon>
        <taxon>Xylona</taxon>
    </lineage>
</organism>
<feature type="compositionally biased region" description="Polar residues" evidence="1">
    <location>
        <begin position="1089"/>
        <end position="1104"/>
    </location>
</feature>
<feature type="compositionally biased region" description="Basic and acidic residues" evidence="1">
    <location>
        <begin position="429"/>
        <end position="448"/>
    </location>
</feature>
<feature type="compositionally biased region" description="Polar residues" evidence="1">
    <location>
        <begin position="530"/>
        <end position="542"/>
    </location>
</feature>
<feature type="region of interest" description="Disordered" evidence="1">
    <location>
        <begin position="1410"/>
        <end position="1487"/>
    </location>
</feature>
<feature type="compositionally biased region" description="Polar residues" evidence="1">
    <location>
        <begin position="1153"/>
        <end position="1169"/>
    </location>
</feature>
<feature type="compositionally biased region" description="Polar residues" evidence="1">
    <location>
        <begin position="967"/>
        <end position="981"/>
    </location>
</feature>
<feature type="compositionally biased region" description="Polar residues" evidence="1">
    <location>
        <begin position="900"/>
        <end position="911"/>
    </location>
</feature>
<feature type="compositionally biased region" description="Polar residues" evidence="1">
    <location>
        <begin position="52"/>
        <end position="65"/>
    </location>
</feature>
<feature type="compositionally biased region" description="Acidic residues" evidence="1">
    <location>
        <begin position="313"/>
        <end position="327"/>
    </location>
</feature>
<feature type="compositionally biased region" description="Polar residues" evidence="1">
    <location>
        <begin position="997"/>
        <end position="1011"/>
    </location>
</feature>
<feature type="compositionally biased region" description="Pro residues" evidence="1">
    <location>
        <begin position="944"/>
        <end position="959"/>
    </location>
</feature>
<dbReference type="STRING" id="1328760.A0A165HC31"/>
<dbReference type="OMA" id="ETIEWTD"/>
<reference evidence="2 3" key="1">
    <citation type="journal article" date="2016" name="Fungal Biol.">
        <title>The genome of Xylona heveae provides a window into fungal endophytism.</title>
        <authorList>
            <person name="Gazis R."/>
            <person name="Kuo A."/>
            <person name="Riley R."/>
            <person name="LaButti K."/>
            <person name="Lipzen A."/>
            <person name="Lin J."/>
            <person name="Amirebrahimi M."/>
            <person name="Hesse C.N."/>
            <person name="Spatafora J.W."/>
            <person name="Henrissat B."/>
            <person name="Hainaut M."/>
            <person name="Grigoriev I.V."/>
            <person name="Hibbett D.S."/>
        </authorList>
    </citation>
    <scope>NUCLEOTIDE SEQUENCE [LARGE SCALE GENOMIC DNA]</scope>
    <source>
        <strain evidence="2 3">TC161</strain>
    </source>
</reference>
<feature type="region of interest" description="Disordered" evidence="1">
    <location>
        <begin position="706"/>
        <end position="1185"/>
    </location>
</feature>
<sequence>MGRIHIPVALEDQISDSDRSRASTADPHIVMAEQRTHDVVNQARSVGDASPSDVSASKTIDSNATGGAVEVNVKATISNEEASRQEPTSNGPPAVQDNPNLQDVPFIKHADEDSESSIAGIGSEFKQVESSNPSRANTPSVDGENRGRQGALDGSGGSDTDTSKPDGLPNGKHHTRSASVKRPTSFKSVSSVTKSFLAKAASGSAAAAKLSGDRSPSNSSLSAASNQPTPRPRLVAKSTGGLRDSLTRSSSAASTHGSGGAPDGSKVWNKNRPVPPPPPKQFTDEELKQQYGIHLATRLQSDDNGKEGKWADIDDDEDDWAPEEIEWNDGTKTSLHTEDHSTPPPAAPDSKVEPEKAAMPAPDPPKSSSSTTKVLKLGGSADTAPKFGGLVLKGAPEKPTLVAKPTPPAPVKSPWAPLPPIDKISPVAIDHRPQESQLRTQREQRENFQDSVHPPHLPPAREIEADDFNRSWRDGYTGNRELFNSQSGRYEPVNDVRRGSLRHEQGFRQPAVLQRPHHHDQSGPAEPSAAFQTSRTTHQDSASWGRRRTSSNVSGGSGVYGRRMSFGRGPDEASADRRRGSQVGTLNTTESAPHPSDRLAEQGSQYLSRGYSPTRTNQHAPWPQHSSPVLHHVAPASPEDAASQTPSQTDDKPQGAVTVTELPQQGAQDPVAVQQKIMKEKRELAMKRRREEEEREEAARRERIRLKMESLGMAPMEGKLAKSKTAQAEEVPQSSEPPHSQHTEAPAHASYAVAISPPADVSAHSKEKEKAVSLNEHLPKPPVPEHSGEVRQYGLMKVHQPQPVRRSMAASESQHYLPQRIGTTTAAAPRAPSPSKVIEPGVTKPVKSDPPTVPSLAPHPQDRPLSSSPQQGSRSGYQDSKEQLWKTKSQGAESYPGWTGSMTTHSVTGSNLWGPPHNDKALGNGTFDRGLSTVAQRHITQPQPVSPPVPGPIGPPPAMRKPLSPSKPITSESEDAQQTISPVGRSLPEQPSPQLVLANSTPVPPLSSSVARPTPIGPPVGPSNRTSQSRASALSAWANLPAQLAREDAEARRRDEEQHSARLEEEARTGVKRDVPQPTFKETWRQVLVDNSSGQRQVVSSTKQANEEHPLKTESKHGTIESAIFPVQPSASSGSGSTPNAVAGGRGSRFFPQGSSTARSTNASLSTFRPGSPPPPESFGHPAYAGDVNRPLVSLPIPKPIVKLPPPAVVPATSVVSTSLPKSSAARQSSESLRVVPQPIASTSTWQDRFNGLFERKPVESKFVQLKPAVPVPPKSYALAVNSASKAPLEVASNRTPATVSLPKKEVDDHASHLAALRVDFGDFVSTKPTEEALLEEREFGSIPIVRVPLMAPRNAWSPAKPPQTRPRSRFQKSIQVQSIEPFLLNIHDKENQSSQGYFISVRLPGESTTKTQIMPRAQGSLREPIRSRNSSAGYKKKPLRAKEGSGNSHVGRSRRPSSQRSTPPTASPKPGYNNSTWGRRVSGVMS</sequence>
<name>A0A165HC31_XYLHT</name>
<dbReference type="RefSeq" id="XP_018188836.1">
    <property type="nucleotide sequence ID" value="XM_018330982.1"/>
</dbReference>
<dbReference type="EMBL" id="KV407457">
    <property type="protein sequence ID" value="KZF23281.1"/>
    <property type="molecule type" value="Genomic_DNA"/>
</dbReference>
<feature type="compositionally biased region" description="Basic and acidic residues" evidence="1">
    <location>
        <begin position="459"/>
        <end position="473"/>
    </location>
</feature>
<feature type="compositionally biased region" description="Basic and acidic residues" evidence="1">
    <location>
        <begin position="300"/>
        <end position="312"/>
    </location>
</feature>
<evidence type="ECO:0000313" key="3">
    <source>
        <dbReference type="Proteomes" id="UP000076632"/>
    </source>
</evidence>
<feature type="compositionally biased region" description="Low complexity" evidence="1">
    <location>
        <begin position="823"/>
        <end position="835"/>
    </location>
</feature>
<protein>
    <submittedName>
        <fullName evidence="2">Uncharacterized protein</fullName>
    </submittedName>
</protein>
<dbReference type="GeneID" id="28896119"/>
<gene>
    <name evidence="2" type="ORF">L228DRAFT_237861</name>
</gene>
<feature type="compositionally biased region" description="Polar residues" evidence="1">
    <location>
        <begin position="75"/>
        <end position="101"/>
    </location>
</feature>
<feature type="compositionally biased region" description="Basic and acidic residues" evidence="1">
    <location>
        <begin position="569"/>
        <end position="579"/>
    </location>
</feature>
<accession>A0A165HC31</accession>
<feature type="compositionally biased region" description="Polar residues" evidence="1">
    <location>
        <begin position="1129"/>
        <end position="1140"/>
    </location>
</feature>
<feature type="compositionally biased region" description="Basic and acidic residues" evidence="1">
    <location>
        <begin position="1105"/>
        <end position="1119"/>
    </location>
</feature>
<dbReference type="InParanoid" id="A0A165HC31"/>
<evidence type="ECO:0000256" key="1">
    <source>
        <dbReference type="SAM" id="MobiDB-lite"/>
    </source>
</evidence>
<feature type="compositionally biased region" description="Polar residues" evidence="1">
    <location>
        <begin position="602"/>
        <end position="627"/>
    </location>
</feature>
<feature type="region of interest" description="Disordered" evidence="1">
    <location>
        <begin position="121"/>
        <end position="673"/>
    </location>
</feature>
<proteinExistence type="predicted"/>
<dbReference type="OrthoDB" id="5416983at2759"/>
<feature type="compositionally biased region" description="Basic and acidic residues" evidence="1">
    <location>
        <begin position="1045"/>
        <end position="1075"/>
    </location>
</feature>
<feature type="region of interest" description="Disordered" evidence="1">
    <location>
        <begin position="1"/>
        <end position="101"/>
    </location>
</feature>